<dbReference type="CDD" id="cd14279">
    <property type="entry name" value="CUE"/>
    <property type="match status" value="1"/>
</dbReference>
<dbReference type="AlphaFoldDB" id="A0A1R1YPC1"/>
<dbReference type="Gene3D" id="1.10.8.10">
    <property type="entry name" value="DNA helicase RuvA subunit, C-terminal domain"/>
    <property type="match status" value="1"/>
</dbReference>
<protein>
    <recommendedName>
        <fullName evidence="2">CUE domain-containing protein</fullName>
    </recommendedName>
</protein>
<evidence type="ECO:0000259" key="2">
    <source>
        <dbReference type="PROSITE" id="PS51140"/>
    </source>
</evidence>
<proteinExistence type="predicted"/>
<evidence type="ECO:0000313" key="3">
    <source>
        <dbReference type="EMBL" id="OMJ28759.1"/>
    </source>
</evidence>
<evidence type="ECO:0000256" key="1">
    <source>
        <dbReference type="SAM" id="MobiDB-lite"/>
    </source>
</evidence>
<reference evidence="4" key="1">
    <citation type="submission" date="2017-01" db="EMBL/GenBank/DDBJ databases">
        <authorList>
            <person name="Wang Y."/>
            <person name="White M."/>
            <person name="Kvist S."/>
            <person name="Moncalvo J.-M."/>
        </authorList>
    </citation>
    <scope>NUCLEOTIDE SEQUENCE [LARGE SCALE GENOMIC DNA]</scope>
    <source>
        <strain evidence="4">ID-206-W2</strain>
    </source>
</reference>
<name>A0A1R1YPC1_9FUNG</name>
<dbReference type="OrthoDB" id="4080456at2759"/>
<gene>
    <name evidence="3" type="ORF">AYI69_g1752</name>
</gene>
<comment type="caution">
    <text evidence="3">The sequence shown here is derived from an EMBL/GenBank/DDBJ whole genome shotgun (WGS) entry which is preliminary data.</text>
</comment>
<accession>A0A1R1YPC1</accession>
<feature type="region of interest" description="Disordered" evidence="1">
    <location>
        <begin position="342"/>
        <end position="400"/>
    </location>
</feature>
<dbReference type="EMBL" id="LSSM01000488">
    <property type="protein sequence ID" value="OMJ28759.1"/>
    <property type="molecule type" value="Genomic_DNA"/>
</dbReference>
<evidence type="ECO:0000313" key="4">
    <source>
        <dbReference type="Proteomes" id="UP000187429"/>
    </source>
</evidence>
<dbReference type="Proteomes" id="UP000187429">
    <property type="component" value="Unassembled WGS sequence"/>
</dbReference>
<sequence>MEQEKARIIEFMVGCYPIFKKGQIEFIVNKKFRNKKSVAFSKDIDNITAEIIAELDFKASSLINDFIDDSDIFIHENYIDSTNNHDKNSEKINIIKNESNKAHSIHHNEKPKPLNINFKRGKSVTSKSANASIGPSLLERYKAPQKINQWKDITSDIEYLEDMFPHFKIETIRSYYHANSGNIENTINSLVKTPQNAPKPLQQSLPFNQKHFLNSTNSSAMPEKDNRNSERVYILDTKKTKNLKNKNLPNSNKIISFNALSSQEEDYTSENSDSNQLQNTDIPESEYSAGLLKEAIKFSVVSDMFSQFSHKLLLDACKKFAQTDDIVDYIIENSESFSKLSEASENSSFDNGNRQSNSSKKKSTKNNISWTKMPPEMVTSLSSSKYNSNHKPKLSSSNSSEIADTNNTVFINGTRQYYYQKSSNSSSRINTAGINANIISRYGEYADSNSSAAQSKKIELQDSDIAEARQYVLDNISAIDSEFCKHNHSSYLKKRNYYYNKASDSFKGRNKIGMNTGISAYYSDEVFLFL</sequence>
<dbReference type="Pfam" id="PF26286">
    <property type="entry name" value="UBA_10"/>
    <property type="match status" value="1"/>
</dbReference>
<organism evidence="3 4">
    <name type="scientific">Smittium culicis</name>
    <dbReference type="NCBI Taxonomy" id="133412"/>
    <lineage>
        <taxon>Eukaryota</taxon>
        <taxon>Fungi</taxon>
        <taxon>Fungi incertae sedis</taxon>
        <taxon>Zoopagomycota</taxon>
        <taxon>Kickxellomycotina</taxon>
        <taxon>Harpellomycetes</taxon>
        <taxon>Harpellales</taxon>
        <taxon>Legeriomycetaceae</taxon>
        <taxon>Smittium</taxon>
    </lineage>
</organism>
<keyword evidence="4" id="KW-1185">Reference proteome</keyword>
<dbReference type="InterPro" id="IPR009060">
    <property type="entry name" value="UBA-like_sf"/>
</dbReference>
<feature type="domain" description="CUE" evidence="2">
    <location>
        <begin position="152"/>
        <end position="197"/>
    </location>
</feature>
<dbReference type="SUPFAM" id="SSF46934">
    <property type="entry name" value="UBA-like"/>
    <property type="match status" value="1"/>
</dbReference>
<dbReference type="GO" id="GO:0043130">
    <property type="term" value="F:ubiquitin binding"/>
    <property type="evidence" value="ECO:0007669"/>
    <property type="project" value="InterPro"/>
</dbReference>
<dbReference type="InterPro" id="IPR058864">
    <property type="entry name" value="UBA_10"/>
</dbReference>
<dbReference type="PROSITE" id="PS51140">
    <property type="entry name" value="CUE"/>
    <property type="match status" value="1"/>
</dbReference>
<dbReference type="InterPro" id="IPR003892">
    <property type="entry name" value="CUE"/>
</dbReference>